<comment type="caution">
    <text evidence="1">The sequence shown here is derived from an EMBL/GenBank/DDBJ whole genome shotgun (WGS) entry which is preliminary data.</text>
</comment>
<organism evidence="1 2">
    <name type="scientific">candidate division TA06 bacterium</name>
    <dbReference type="NCBI Taxonomy" id="2250710"/>
    <lineage>
        <taxon>Bacteria</taxon>
        <taxon>Bacteria division TA06</taxon>
    </lineage>
</organism>
<dbReference type="SUPFAM" id="SSF48452">
    <property type="entry name" value="TPR-like"/>
    <property type="match status" value="1"/>
</dbReference>
<evidence type="ECO:0000313" key="1">
    <source>
        <dbReference type="EMBL" id="RKX67084.1"/>
    </source>
</evidence>
<accession>A0A660S9K2</accession>
<dbReference type="Gene3D" id="1.25.40.10">
    <property type="entry name" value="Tetratricopeptide repeat domain"/>
    <property type="match status" value="1"/>
</dbReference>
<sequence length="231" mass="26652">MVLNFLLILVSTVNLADTLIQKGFYNKAIVEYNRELFYGKEDSVKIFNDMANLFYKTEKYPLAARYYSMAFAISHSDITKYKLYRSMYKNNQYDILTSLLSGAEDKRDSILFALSLGKLHNYGESSRILKDLNYNIRFSNPYFNKYISYIVPGSGQILAGHLKDGLVALVVNGAFAYYGYYLYKKGDYLTFILTIPLFLRYYTGNATAAWEFTIDKNDRIIDNLESSIGIF</sequence>
<gene>
    <name evidence="1" type="ORF">DRP44_02865</name>
</gene>
<name>A0A660S9K2_UNCT6</name>
<proteinExistence type="predicted"/>
<dbReference type="AlphaFoldDB" id="A0A660S9K2"/>
<evidence type="ECO:0008006" key="3">
    <source>
        <dbReference type="Google" id="ProtNLM"/>
    </source>
</evidence>
<dbReference type="EMBL" id="QNBC01000026">
    <property type="protein sequence ID" value="RKX67084.1"/>
    <property type="molecule type" value="Genomic_DNA"/>
</dbReference>
<evidence type="ECO:0000313" key="2">
    <source>
        <dbReference type="Proteomes" id="UP000282321"/>
    </source>
</evidence>
<dbReference type="InterPro" id="IPR011990">
    <property type="entry name" value="TPR-like_helical_dom_sf"/>
</dbReference>
<reference evidence="1 2" key="1">
    <citation type="submission" date="2018-06" db="EMBL/GenBank/DDBJ databases">
        <title>Extensive metabolic versatility and redundancy in microbially diverse, dynamic hydrothermal sediments.</title>
        <authorList>
            <person name="Dombrowski N."/>
            <person name="Teske A."/>
            <person name="Baker B.J."/>
        </authorList>
    </citation>
    <scope>NUCLEOTIDE SEQUENCE [LARGE SCALE GENOMIC DNA]</scope>
    <source>
        <strain evidence="1">B35_G9</strain>
    </source>
</reference>
<protein>
    <recommendedName>
        <fullName evidence="3">Tetratricopeptide repeat protein</fullName>
    </recommendedName>
</protein>
<dbReference type="Proteomes" id="UP000282321">
    <property type="component" value="Unassembled WGS sequence"/>
</dbReference>